<dbReference type="InterPro" id="IPR006113">
    <property type="entry name" value="6PGDH_Gnd/GntZ"/>
</dbReference>
<dbReference type="PRINTS" id="PR00076">
    <property type="entry name" value="6PGDHDRGNASE"/>
</dbReference>
<keyword evidence="10 12" id="KW-0570">Pentose shunt</keyword>
<evidence type="ECO:0000256" key="8">
    <source>
        <dbReference type="ARBA" id="ARBA00023002"/>
    </source>
</evidence>
<comment type="caution">
    <text evidence="17">The sequence shown here is derived from an EMBL/GenBank/DDBJ whole genome shotgun (WGS) entry which is preliminary data.</text>
</comment>
<dbReference type="AlphaFoldDB" id="A0A150X4Y1"/>
<feature type="binding site" description="in other chain" evidence="14">
    <location>
        <position position="289"/>
    </location>
    <ligand>
        <name>substrate</name>
        <note>ligand shared between dimeric partners</note>
    </ligand>
</feature>
<dbReference type="UniPathway" id="UPA00115">
    <property type="reaction ID" value="UER00410"/>
</dbReference>
<proteinExistence type="inferred from homology"/>
<dbReference type="InterPro" id="IPR036291">
    <property type="entry name" value="NAD(P)-bd_dom_sf"/>
</dbReference>
<evidence type="ECO:0000256" key="5">
    <source>
        <dbReference type="ARBA" id="ARBA00013011"/>
    </source>
</evidence>
<dbReference type="FunFam" id="1.10.1040.10:FF:000032">
    <property type="entry name" value="6-phosphogluconate dehydrogenase, decarboxylating"/>
    <property type="match status" value="1"/>
</dbReference>
<evidence type="ECO:0000256" key="13">
    <source>
        <dbReference type="PIRSR" id="PIRSR000109-1"/>
    </source>
</evidence>
<dbReference type="InterPro" id="IPR008927">
    <property type="entry name" value="6-PGluconate_DH-like_C_sf"/>
</dbReference>
<dbReference type="SUPFAM" id="SSF51735">
    <property type="entry name" value="NAD(P)-binding Rossmann-fold domains"/>
    <property type="match status" value="1"/>
</dbReference>
<dbReference type="RefSeq" id="WP_068222548.1">
    <property type="nucleotide sequence ID" value="NZ_CP139724.1"/>
</dbReference>
<dbReference type="STRING" id="333140.AWW68_13820"/>
<dbReference type="InterPro" id="IPR006114">
    <property type="entry name" value="6PGDH_C"/>
</dbReference>
<dbReference type="GO" id="GO:0019521">
    <property type="term" value="P:D-gluconate metabolic process"/>
    <property type="evidence" value="ECO:0007669"/>
    <property type="project" value="UniProtKB-KW"/>
</dbReference>
<dbReference type="EC" id="1.1.1.44" evidence="5 12"/>
<evidence type="ECO:0000256" key="11">
    <source>
        <dbReference type="ARBA" id="ARBA00048640"/>
    </source>
</evidence>
<gene>
    <name evidence="17" type="ORF">AWW68_13820</name>
</gene>
<keyword evidence="7 12" id="KW-0521">NADP</keyword>
<dbReference type="Pfam" id="PF00393">
    <property type="entry name" value="6PGD"/>
    <property type="match status" value="1"/>
</dbReference>
<dbReference type="NCBIfam" id="TIGR00873">
    <property type="entry name" value="gnd"/>
    <property type="match status" value="1"/>
</dbReference>
<evidence type="ECO:0000256" key="2">
    <source>
        <dbReference type="ARBA" id="ARBA00004874"/>
    </source>
</evidence>
<dbReference type="EMBL" id="LRPC01000028">
    <property type="protein sequence ID" value="KYG73753.1"/>
    <property type="molecule type" value="Genomic_DNA"/>
</dbReference>
<dbReference type="SUPFAM" id="SSF48179">
    <property type="entry name" value="6-phosphogluconate dehydrogenase C-terminal domain-like"/>
    <property type="match status" value="1"/>
</dbReference>
<comment type="function">
    <text evidence="1 12">Catalyzes the oxidative decarboxylation of 6-phosphogluconate to ribulose 5-phosphate and CO(2), with concomitant reduction of NADP to NADPH.</text>
</comment>
<name>A0A150X4Y1_9BACT</name>
<evidence type="ECO:0000256" key="4">
    <source>
        <dbReference type="ARBA" id="ARBA00011738"/>
    </source>
</evidence>
<organism evidence="17 18">
    <name type="scientific">Roseivirga spongicola</name>
    <dbReference type="NCBI Taxonomy" id="333140"/>
    <lineage>
        <taxon>Bacteria</taxon>
        <taxon>Pseudomonadati</taxon>
        <taxon>Bacteroidota</taxon>
        <taxon>Cytophagia</taxon>
        <taxon>Cytophagales</taxon>
        <taxon>Roseivirgaceae</taxon>
        <taxon>Roseivirga</taxon>
    </lineage>
</organism>
<comment type="catalytic activity">
    <reaction evidence="11 12 15">
        <text>6-phospho-D-gluconate + NADP(+) = D-ribulose 5-phosphate + CO2 + NADPH</text>
        <dbReference type="Rhea" id="RHEA:10116"/>
        <dbReference type="ChEBI" id="CHEBI:16526"/>
        <dbReference type="ChEBI" id="CHEBI:57783"/>
        <dbReference type="ChEBI" id="CHEBI:58121"/>
        <dbReference type="ChEBI" id="CHEBI:58349"/>
        <dbReference type="ChEBI" id="CHEBI:58759"/>
        <dbReference type="EC" id="1.1.1.44"/>
    </reaction>
</comment>
<feature type="binding site" evidence="14">
    <location>
        <position position="450"/>
    </location>
    <ligand>
        <name>substrate</name>
        <note>ligand shared between dimeric partners</note>
    </ligand>
</feature>
<evidence type="ECO:0000256" key="14">
    <source>
        <dbReference type="PIRSR" id="PIRSR000109-2"/>
    </source>
</evidence>
<dbReference type="Pfam" id="PF03446">
    <property type="entry name" value="NAD_binding_2"/>
    <property type="match status" value="1"/>
</dbReference>
<dbReference type="OrthoDB" id="9804542at2"/>
<comment type="pathway">
    <text evidence="2 12 15">Carbohydrate degradation; pentose phosphate pathway; D-ribulose 5-phosphate from D-glucose 6-phosphate (oxidative stage): step 3/3.</text>
</comment>
<dbReference type="InterPro" id="IPR006183">
    <property type="entry name" value="Pgluconate_DH"/>
</dbReference>
<evidence type="ECO:0000259" key="16">
    <source>
        <dbReference type="SMART" id="SM01350"/>
    </source>
</evidence>
<dbReference type="PANTHER" id="PTHR11811">
    <property type="entry name" value="6-PHOSPHOGLUCONATE DEHYDROGENASE"/>
    <property type="match status" value="1"/>
</dbReference>
<evidence type="ECO:0000256" key="10">
    <source>
        <dbReference type="ARBA" id="ARBA00023126"/>
    </source>
</evidence>
<evidence type="ECO:0000256" key="1">
    <source>
        <dbReference type="ARBA" id="ARBA00002526"/>
    </source>
</evidence>
<dbReference type="SMART" id="SM01350">
    <property type="entry name" value="6PGD"/>
    <property type="match status" value="1"/>
</dbReference>
<dbReference type="GO" id="GO:0004616">
    <property type="term" value="F:phosphogluconate dehydrogenase (decarboxylating) activity"/>
    <property type="evidence" value="ECO:0007669"/>
    <property type="project" value="UniProtKB-EC"/>
</dbReference>
<evidence type="ECO:0000313" key="17">
    <source>
        <dbReference type="EMBL" id="KYG73753.1"/>
    </source>
</evidence>
<sequence length="467" mass="51587">MSEAKFDFGLIGLGVMGKNFILNVADNGFSAIGYDLDQEKVDALKRESQNGMASATTDKLQFIRSLKTPRKVMFLVPSGAPVDSVIDDLMPFLDKGDLLIDGGNSYFLDTERRVTKLKNSEINFLGLGISGGAKGARKGPSMMAGGDNDVYELISPILESVSAKVNDEPCVARVGDNSAGHYVKMVHNGIEYGLMQLIAETYDLAKFGLGLSNKEQAELFSGFNEGKLKSYLIEITADIFTKKDDLSPKDLIDVISDRAKQKGTGKWISQNAMDIGIPIPAIDSSVSMRVLSSFKEERQKAALVYPKSQSDPSRFTKTDLEKALYFSFIVTFAQGMRQLLEASSKYQYGLDLAEIAKIWRGGCIIRAELLEHIREAFSDSSNKEHLLFDAYIISEIKELLPSVNRVISVAHNAGIAVSGMSASLNYFNAFRSEKLPLNLIQAQRDYFGGHTYERLDKPGIFHTEWED</sequence>
<evidence type="ECO:0000256" key="9">
    <source>
        <dbReference type="ARBA" id="ARBA00023064"/>
    </source>
</evidence>
<dbReference type="InterPro" id="IPR013328">
    <property type="entry name" value="6PGD_dom2"/>
</dbReference>
<evidence type="ECO:0000256" key="6">
    <source>
        <dbReference type="ARBA" id="ARBA00018193"/>
    </source>
</evidence>
<keyword evidence="9 15" id="KW-0311">Gluconate utilization</keyword>
<feature type="binding site" evidence="14">
    <location>
        <position position="444"/>
    </location>
    <ligand>
        <name>substrate</name>
        <note>ligand shared between dimeric partners</note>
    </ligand>
</feature>
<dbReference type="Gene3D" id="3.40.50.720">
    <property type="entry name" value="NAD(P)-binding Rossmann-like Domain"/>
    <property type="match status" value="1"/>
</dbReference>
<feature type="active site" description="Proton donor" evidence="13">
    <location>
        <position position="191"/>
    </location>
</feature>
<keyword evidence="8 12" id="KW-0560">Oxidoreductase</keyword>
<feature type="binding site" description="in other chain" evidence="14">
    <location>
        <position position="104"/>
    </location>
    <ligand>
        <name>substrate</name>
        <note>ligand shared between dimeric partners</note>
    </ligand>
</feature>
<keyword evidence="18" id="KW-1185">Reference proteome</keyword>
<feature type="binding site" description="in other chain" evidence="14">
    <location>
        <begin position="187"/>
        <end position="188"/>
    </location>
    <ligand>
        <name>substrate</name>
        <note>ligand shared between dimeric partners</note>
    </ligand>
</feature>
<accession>A0A150X4Y1</accession>
<feature type="domain" description="6-phosphogluconate dehydrogenase C-terminal" evidence="16">
    <location>
        <begin position="180"/>
        <end position="466"/>
    </location>
</feature>
<reference evidence="17 18" key="1">
    <citation type="submission" date="2016-01" db="EMBL/GenBank/DDBJ databases">
        <title>Genome sequencing of Roseivirga spongicola UST030701-084.</title>
        <authorList>
            <person name="Selvaratnam C."/>
            <person name="Thevarajoo S."/>
            <person name="Goh K.M."/>
            <person name="Ee R."/>
            <person name="Chan K.-G."/>
            <person name="Chong C.S."/>
        </authorList>
    </citation>
    <scope>NUCLEOTIDE SEQUENCE [LARGE SCALE GENOMIC DNA]</scope>
    <source>
        <strain evidence="17 18">UST030701-084</strain>
    </source>
</reference>
<dbReference type="InterPro" id="IPR006115">
    <property type="entry name" value="6PGDH_NADP-bd"/>
</dbReference>
<feature type="binding site" description="in other chain" evidence="14">
    <location>
        <begin position="130"/>
        <end position="132"/>
    </location>
    <ligand>
        <name>substrate</name>
        <note>ligand shared between dimeric partners</note>
    </ligand>
</feature>
<feature type="binding site" description="in other chain" evidence="14">
    <location>
        <position position="192"/>
    </location>
    <ligand>
        <name>substrate</name>
        <note>ligand shared between dimeric partners</note>
    </ligand>
</feature>
<dbReference type="Gene3D" id="1.20.5.320">
    <property type="entry name" value="6-Phosphogluconate Dehydrogenase, domain 3"/>
    <property type="match status" value="1"/>
</dbReference>
<dbReference type="PIRSF" id="PIRSF000109">
    <property type="entry name" value="6PGD"/>
    <property type="match status" value="1"/>
</dbReference>
<dbReference type="Proteomes" id="UP000075606">
    <property type="component" value="Unassembled WGS sequence"/>
</dbReference>
<evidence type="ECO:0000313" key="18">
    <source>
        <dbReference type="Proteomes" id="UP000075606"/>
    </source>
</evidence>
<feature type="binding site" description="in other chain" evidence="14">
    <location>
        <position position="262"/>
    </location>
    <ligand>
        <name>substrate</name>
        <note>ligand shared between dimeric partners</note>
    </ligand>
</feature>
<protein>
    <recommendedName>
        <fullName evidence="6 12">6-phosphogluconate dehydrogenase, decarboxylating</fullName>
        <ecNumber evidence="5 12">1.1.1.44</ecNumber>
    </recommendedName>
</protein>
<dbReference type="FunFam" id="1.20.5.320:FF:000001">
    <property type="entry name" value="6-phosphogluconate dehydrogenase, decarboxylating"/>
    <property type="match status" value="1"/>
</dbReference>
<dbReference type="GO" id="GO:0006098">
    <property type="term" value="P:pentose-phosphate shunt"/>
    <property type="evidence" value="ECO:0007669"/>
    <property type="project" value="UniProtKB-UniPathway"/>
</dbReference>
<evidence type="ECO:0000256" key="12">
    <source>
        <dbReference type="PIRNR" id="PIRNR000109"/>
    </source>
</evidence>
<comment type="similarity">
    <text evidence="3 12 15">Belongs to the 6-phosphogluconate dehydrogenase family.</text>
</comment>
<dbReference type="NCBIfam" id="NF006765">
    <property type="entry name" value="PRK09287.1"/>
    <property type="match status" value="1"/>
</dbReference>
<dbReference type="GO" id="GO:0050661">
    <property type="term" value="F:NADP binding"/>
    <property type="evidence" value="ECO:0007669"/>
    <property type="project" value="InterPro"/>
</dbReference>
<evidence type="ECO:0000256" key="7">
    <source>
        <dbReference type="ARBA" id="ARBA00022857"/>
    </source>
</evidence>
<dbReference type="Gene3D" id="1.10.1040.10">
    <property type="entry name" value="N-(1-d-carboxylethyl)-l-norvaline Dehydrogenase, domain 2"/>
    <property type="match status" value="1"/>
</dbReference>
<feature type="active site" description="Proton acceptor" evidence="13">
    <location>
        <position position="184"/>
    </location>
</feature>
<evidence type="ECO:0000256" key="3">
    <source>
        <dbReference type="ARBA" id="ARBA00008419"/>
    </source>
</evidence>
<comment type="subunit">
    <text evidence="4 12">Homodimer.</text>
</comment>
<evidence type="ECO:0000256" key="15">
    <source>
        <dbReference type="RuleBase" id="RU000485"/>
    </source>
</evidence>